<gene>
    <name evidence="1" type="ORF">JHL15_07655</name>
</gene>
<accession>A0ABS1FT65</accession>
<dbReference type="RefSeq" id="WP_200244729.1">
    <property type="nucleotide sequence ID" value="NZ_JAENHK010000007.1"/>
</dbReference>
<dbReference type="Proteomes" id="UP000628669">
    <property type="component" value="Unassembled WGS sequence"/>
</dbReference>
<reference evidence="2" key="1">
    <citation type="submission" date="2021-01" db="EMBL/GenBank/DDBJ databases">
        <title>Genome public.</title>
        <authorList>
            <person name="Liu C."/>
            <person name="Sun Q."/>
        </authorList>
    </citation>
    <scope>NUCLEOTIDE SEQUENCE [LARGE SCALE GENOMIC DNA]</scope>
    <source>
        <strain evidence="2">YIM B02567</strain>
    </source>
</reference>
<protein>
    <submittedName>
        <fullName evidence="1">Uncharacterized protein</fullName>
    </submittedName>
</protein>
<dbReference type="EMBL" id="JAENHK010000007">
    <property type="protein sequence ID" value="MBK1895617.1"/>
    <property type="molecule type" value="Genomic_DNA"/>
</dbReference>
<evidence type="ECO:0000313" key="2">
    <source>
        <dbReference type="Proteomes" id="UP000628669"/>
    </source>
</evidence>
<keyword evidence="2" id="KW-1185">Reference proteome</keyword>
<sequence length="199" mass="22916">MKSIFNILIASILVISCGENDDTLENPKPIEKVVYDFQYKNYLVKSVVLYKAPTAQPSHPNESYLSKYWEFYQEPIWNKISVDIKNNSIKLIAGSSADAEYKITLSKDSVFIIRNGEPEYIGMFNKTESSFTLKRALRYVKKMPRNNSTAFFLSQNNTFGTFEYQSVFGHSAFNNPSEMTETGDEVLWGNIEYNYLLTQ</sequence>
<evidence type="ECO:0000313" key="1">
    <source>
        <dbReference type="EMBL" id="MBK1895617.1"/>
    </source>
</evidence>
<comment type="caution">
    <text evidence="1">The sequence shown here is derived from an EMBL/GenBank/DDBJ whole genome shotgun (WGS) entry which is preliminary data.</text>
</comment>
<proteinExistence type="predicted"/>
<name>A0ABS1FT65_9FLAO</name>
<dbReference type="PROSITE" id="PS51257">
    <property type="entry name" value="PROKAR_LIPOPROTEIN"/>
    <property type="match status" value="1"/>
</dbReference>
<organism evidence="1 2">
    <name type="scientific">Chryseobacterium paridis</name>
    <dbReference type="NCBI Taxonomy" id="2800328"/>
    <lineage>
        <taxon>Bacteria</taxon>
        <taxon>Pseudomonadati</taxon>
        <taxon>Bacteroidota</taxon>
        <taxon>Flavobacteriia</taxon>
        <taxon>Flavobacteriales</taxon>
        <taxon>Weeksellaceae</taxon>
        <taxon>Chryseobacterium group</taxon>
        <taxon>Chryseobacterium</taxon>
    </lineage>
</organism>